<dbReference type="Proteomes" id="UP000055702">
    <property type="component" value="Unassembled WGS sequence"/>
</dbReference>
<evidence type="ECO:0000256" key="1">
    <source>
        <dbReference type="SAM" id="Phobius"/>
    </source>
</evidence>
<dbReference type="EMBL" id="LRDC01000047">
    <property type="protein sequence ID" value="KVX00450.1"/>
    <property type="molecule type" value="Genomic_DNA"/>
</dbReference>
<keyword evidence="1" id="KW-0472">Membrane</keyword>
<gene>
    <name evidence="2" type="ORF">AWJ07_20680</name>
</gene>
<keyword evidence="1" id="KW-0812">Transmembrane</keyword>
<feature type="transmembrane region" description="Helical" evidence="1">
    <location>
        <begin position="12"/>
        <end position="30"/>
    </location>
</feature>
<keyword evidence="1" id="KW-1133">Transmembrane helix</keyword>
<protein>
    <submittedName>
        <fullName evidence="2">Uncharacterized protein</fullName>
    </submittedName>
</protein>
<evidence type="ECO:0000313" key="2">
    <source>
        <dbReference type="EMBL" id="KVX00450.1"/>
    </source>
</evidence>
<comment type="caution">
    <text evidence="2">The sequence shown here is derived from an EMBL/GenBank/DDBJ whole genome shotgun (WGS) entry which is preliminary data.</text>
</comment>
<accession>A0A106BXJ9</accession>
<organism evidence="2">
    <name type="scientific">Shewanella frigidimarina</name>
    <dbReference type="NCBI Taxonomy" id="56812"/>
    <lineage>
        <taxon>Bacteria</taxon>
        <taxon>Pseudomonadati</taxon>
        <taxon>Pseudomonadota</taxon>
        <taxon>Gammaproteobacteria</taxon>
        <taxon>Alteromonadales</taxon>
        <taxon>Shewanellaceae</taxon>
        <taxon>Shewanella</taxon>
    </lineage>
</organism>
<evidence type="ECO:0000313" key="3">
    <source>
        <dbReference type="Proteomes" id="UP000055702"/>
    </source>
</evidence>
<reference evidence="2 3" key="1">
    <citation type="submission" date="2016-01" db="EMBL/GenBank/DDBJ databases">
        <title>Draft genome of the antarctic isolate Shewanella frigidimarina Ag06-30.</title>
        <authorList>
            <person name="Parmeciano Di Noto G."/>
            <person name="Vazquez S."/>
            <person name="Mac Cormack W."/>
            <person name="Iriarte A."/>
            <person name="Quiroga C."/>
        </authorList>
    </citation>
    <scope>NUCLEOTIDE SEQUENCE [LARGE SCALE GENOMIC DNA]</scope>
    <source>
        <strain evidence="2 3">Ag06-30</strain>
    </source>
</reference>
<proteinExistence type="predicted"/>
<dbReference type="AlphaFoldDB" id="A0A106BXJ9"/>
<sequence>MATEAWDIIDTAVKIGLGALISGVTTYVVTMKTQKHDLKKLALLDKVDLLKSAVNNFEKSSSITDHACASYINYLKGYETKKLEEIIREVTEANNLVKSSRTYLYLIGNKDLGNISEKYSDNLCDLRDAIGRTDKHIYKIGDKLNTNKKDFLDLLPHALDSLNT</sequence>
<dbReference type="RefSeq" id="WP_059747195.1">
    <property type="nucleotide sequence ID" value="NZ_LRDC01000047.1"/>
</dbReference>
<name>A0A106BXJ9_SHEFR</name>